<sequence>MDLSHKGKYAAPIEGITEKIQKSFSIDEEDMETYHMYIKDGKDAARQGNCQKPWSCSSQPTRCILLRNLKAEL</sequence>
<proteinExistence type="predicted"/>
<name>A0A0E9PZB6_ANGAN</name>
<organism evidence="1">
    <name type="scientific">Anguilla anguilla</name>
    <name type="common">European freshwater eel</name>
    <name type="synonym">Muraena anguilla</name>
    <dbReference type="NCBI Taxonomy" id="7936"/>
    <lineage>
        <taxon>Eukaryota</taxon>
        <taxon>Metazoa</taxon>
        <taxon>Chordata</taxon>
        <taxon>Craniata</taxon>
        <taxon>Vertebrata</taxon>
        <taxon>Euteleostomi</taxon>
        <taxon>Actinopterygii</taxon>
        <taxon>Neopterygii</taxon>
        <taxon>Teleostei</taxon>
        <taxon>Anguilliformes</taxon>
        <taxon>Anguillidae</taxon>
        <taxon>Anguilla</taxon>
    </lineage>
</organism>
<dbReference type="AlphaFoldDB" id="A0A0E9PZB6"/>
<evidence type="ECO:0000313" key="1">
    <source>
        <dbReference type="EMBL" id="JAH09410.1"/>
    </source>
</evidence>
<reference evidence="1" key="1">
    <citation type="submission" date="2014-11" db="EMBL/GenBank/DDBJ databases">
        <authorList>
            <person name="Amaro Gonzalez C."/>
        </authorList>
    </citation>
    <scope>NUCLEOTIDE SEQUENCE</scope>
</reference>
<reference evidence="1" key="2">
    <citation type="journal article" date="2015" name="Fish Shellfish Immunol.">
        <title>Early steps in the European eel (Anguilla anguilla)-Vibrio vulnificus interaction in the gills: Role of the RtxA13 toxin.</title>
        <authorList>
            <person name="Callol A."/>
            <person name="Pajuelo D."/>
            <person name="Ebbesson L."/>
            <person name="Teles M."/>
            <person name="MacKenzie S."/>
            <person name="Amaro C."/>
        </authorList>
    </citation>
    <scope>NUCLEOTIDE SEQUENCE</scope>
</reference>
<accession>A0A0E9PZB6</accession>
<dbReference type="EMBL" id="GBXM01099167">
    <property type="protein sequence ID" value="JAH09410.1"/>
    <property type="molecule type" value="Transcribed_RNA"/>
</dbReference>
<protein>
    <submittedName>
        <fullName evidence="1">Uncharacterized protein</fullName>
    </submittedName>
</protein>